<dbReference type="InterPro" id="IPR001173">
    <property type="entry name" value="Glyco_trans_2-like"/>
</dbReference>
<evidence type="ECO:0000313" key="4">
    <source>
        <dbReference type="Proteomes" id="UP000179266"/>
    </source>
</evidence>
<gene>
    <name evidence="3" type="ORF">A2161_03230</name>
</gene>
<name>A0A1F7RTL8_9BACT</name>
<evidence type="ECO:0000259" key="2">
    <source>
        <dbReference type="Pfam" id="PF00535"/>
    </source>
</evidence>
<evidence type="ECO:0000256" key="1">
    <source>
        <dbReference type="SAM" id="Phobius"/>
    </source>
</evidence>
<dbReference type="SUPFAM" id="SSF53448">
    <property type="entry name" value="Nucleotide-diphospho-sugar transferases"/>
    <property type="match status" value="1"/>
</dbReference>
<dbReference type="EMBL" id="MGDD01000234">
    <property type="protein sequence ID" value="OGL44227.1"/>
    <property type="molecule type" value="Genomic_DNA"/>
</dbReference>
<comment type="caution">
    <text evidence="3">The sequence shown here is derived from an EMBL/GenBank/DDBJ whole genome shotgun (WGS) entry which is preliminary data.</text>
</comment>
<accession>A0A1F7RTL8</accession>
<dbReference type="Gene3D" id="3.90.550.10">
    <property type="entry name" value="Spore Coat Polysaccharide Biosynthesis Protein SpsA, Chain A"/>
    <property type="match status" value="1"/>
</dbReference>
<evidence type="ECO:0000313" key="3">
    <source>
        <dbReference type="EMBL" id="OGL44227.1"/>
    </source>
</evidence>
<dbReference type="AlphaFoldDB" id="A0A1F7RTL8"/>
<dbReference type="PANTHER" id="PTHR43630">
    <property type="entry name" value="POLY-BETA-1,6-N-ACETYL-D-GLUCOSAMINE SYNTHASE"/>
    <property type="match status" value="1"/>
</dbReference>
<feature type="domain" description="Glycosyltransferase 2-like" evidence="2">
    <location>
        <begin position="4"/>
        <end position="121"/>
    </location>
</feature>
<dbReference type="PANTHER" id="PTHR43630:SF2">
    <property type="entry name" value="GLYCOSYLTRANSFERASE"/>
    <property type="match status" value="1"/>
</dbReference>
<reference evidence="3 4" key="1">
    <citation type="journal article" date="2016" name="Nat. Commun.">
        <title>Thousands of microbial genomes shed light on interconnected biogeochemical processes in an aquifer system.</title>
        <authorList>
            <person name="Anantharaman K."/>
            <person name="Brown C.T."/>
            <person name="Hug L.A."/>
            <person name="Sharon I."/>
            <person name="Castelle C.J."/>
            <person name="Probst A.J."/>
            <person name="Thomas B.C."/>
            <person name="Singh A."/>
            <person name="Wilkins M.J."/>
            <person name="Karaoz U."/>
            <person name="Brodie E.L."/>
            <person name="Williams K.H."/>
            <person name="Hubbard S.S."/>
            <person name="Banfield J.F."/>
        </authorList>
    </citation>
    <scope>NUCLEOTIDE SEQUENCE [LARGE SCALE GENOMIC DNA]</scope>
</reference>
<protein>
    <recommendedName>
        <fullName evidence="2">Glycosyltransferase 2-like domain-containing protein</fullName>
    </recommendedName>
</protein>
<organism evidence="3 4">
    <name type="scientific">Candidatus Schekmanbacteria bacterium RBG_13_48_7</name>
    <dbReference type="NCBI Taxonomy" id="1817878"/>
    <lineage>
        <taxon>Bacteria</taxon>
        <taxon>Candidatus Schekmaniibacteriota</taxon>
    </lineage>
</organism>
<keyword evidence="1" id="KW-0812">Transmembrane</keyword>
<proteinExistence type="predicted"/>
<dbReference type="InterPro" id="IPR029044">
    <property type="entry name" value="Nucleotide-diphossugar_trans"/>
</dbReference>
<dbReference type="Proteomes" id="UP000179266">
    <property type="component" value="Unassembled WGS sequence"/>
</dbReference>
<keyword evidence="1" id="KW-0472">Membrane</keyword>
<feature type="transmembrane region" description="Helical" evidence="1">
    <location>
        <begin position="222"/>
        <end position="240"/>
    </location>
</feature>
<keyword evidence="1" id="KW-1133">Transmembrane helix</keyword>
<sequence length="258" mass="29569">MITAIVLTHNSEKTIQQCLNSLKWTDKIVVIDSGSSDQTVLICTESGASVYSHPYKNYGDQLNYALTLVNSDWVLVVDSDECVTQKLADSVKNAAVMPDQSIYSGYKISRKSYFLNKPVLHGGWYPDFVLRLFLKQKGTYKERELGSSPVVQGSIGKLKGDLIHHPYDTLNDYFVKFHRYADAWAREMHKKDKKCRLIHLLLWPPARFLKMFVLKAGFLDGIYGFILSVLTAFYIFTKYLKLYDYQLHKPSNSKKSNS</sequence>
<dbReference type="CDD" id="cd02511">
    <property type="entry name" value="Beta4Glucosyltransferase"/>
    <property type="match status" value="1"/>
</dbReference>
<dbReference type="Pfam" id="PF00535">
    <property type="entry name" value="Glycos_transf_2"/>
    <property type="match status" value="1"/>
</dbReference>